<protein>
    <submittedName>
        <fullName evidence="1">Uncharacterized protein</fullName>
    </submittedName>
</protein>
<dbReference type="STRING" id="908809.ABG79_02201"/>
<reference evidence="1 2" key="1">
    <citation type="submission" date="2015-09" db="EMBL/GenBank/DDBJ databases">
        <title>Draft genome sequence of a Caloramator mitchellensis, a moderate thermophile from the Great Artesian Basin of Australia.</title>
        <authorList>
            <person name="Patel B.K."/>
        </authorList>
    </citation>
    <scope>NUCLEOTIDE SEQUENCE [LARGE SCALE GENOMIC DNA]</scope>
    <source>
        <strain evidence="1 2">VF08</strain>
    </source>
</reference>
<gene>
    <name evidence="1" type="ORF">ABG79_02201</name>
</gene>
<keyword evidence="2" id="KW-1185">Reference proteome</keyword>
<proteinExistence type="predicted"/>
<dbReference type="RefSeq" id="WP_160318242.1">
    <property type="nucleotide sequence ID" value="NZ_LKHP01000017.1"/>
</dbReference>
<dbReference type="Proteomes" id="UP000052015">
    <property type="component" value="Unassembled WGS sequence"/>
</dbReference>
<comment type="caution">
    <text evidence="1">The sequence shown here is derived from an EMBL/GenBank/DDBJ whole genome shotgun (WGS) entry which is preliminary data.</text>
</comment>
<dbReference type="AlphaFoldDB" id="A0A0R3JZP3"/>
<sequence length="45" mass="5276">MNEALELFGEVRSFTQKEAELYEKSLANLYIEAGDNFFDDLKEEK</sequence>
<accession>A0A0R3JZP3</accession>
<dbReference type="EMBL" id="LKHP01000017">
    <property type="protein sequence ID" value="KRQ86069.1"/>
    <property type="molecule type" value="Genomic_DNA"/>
</dbReference>
<evidence type="ECO:0000313" key="1">
    <source>
        <dbReference type="EMBL" id="KRQ86069.1"/>
    </source>
</evidence>
<name>A0A0R3JZP3_CALMK</name>
<organism evidence="1 2">
    <name type="scientific">Caloramator mitchellensis</name>
    <dbReference type="NCBI Taxonomy" id="908809"/>
    <lineage>
        <taxon>Bacteria</taxon>
        <taxon>Bacillati</taxon>
        <taxon>Bacillota</taxon>
        <taxon>Clostridia</taxon>
        <taxon>Eubacteriales</taxon>
        <taxon>Clostridiaceae</taxon>
        <taxon>Caloramator</taxon>
    </lineage>
</organism>
<evidence type="ECO:0000313" key="2">
    <source>
        <dbReference type="Proteomes" id="UP000052015"/>
    </source>
</evidence>